<dbReference type="Pfam" id="PF00151">
    <property type="entry name" value="Lipase"/>
    <property type="match status" value="1"/>
</dbReference>
<evidence type="ECO:0000256" key="6">
    <source>
        <dbReference type="ARBA" id="ARBA00022801"/>
    </source>
</evidence>
<comment type="catalytic activity">
    <reaction evidence="1">
        <text>a 1,2-diacyl-sn-glycero-3-phosphocholine + H2O = a 2-acyl-sn-glycero-3-phosphocholine + a fatty acid + H(+)</text>
        <dbReference type="Rhea" id="RHEA:18689"/>
        <dbReference type="ChEBI" id="CHEBI:15377"/>
        <dbReference type="ChEBI" id="CHEBI:15378"/>
        <dbReference type="ChEBI" id="CHEBI:28868"/>
        <dbReference type="ChEBI" id="CHEBI:57643"/>
        <dbReference type="ChEBI" id="CHEBI:57875"/>
        <dbReference type="EC" id="3.1.1.32"/>
    </reaction>
</comment>
<evidence type="ECO:0000313" key="13">
    <source>
        <dbReference type="RefSeq" id="XP_015601251.1"/>
    </source>
</evidence>
<feature type="chain" id="PRO_5042562914" description="phospholipase A1" evidence="10">
    <location>
        <begin position="21"/>
        <end position="415"/>
    </location>
</feature>
<organism evidence="12 13">
    <name type="scientific">Cephus cinctus</name>
    <name type="common">Wheat stem sawfly</name>
    <dbReference type="NCBI Taxonomy" id="211228"/>
    <lineage>
        <taxon>Eukaryota</taxon>
        <taxon>Metazoa</taxon>
        <taxon>Ecdysozoa</taxon>
        <taxon>Arthropoda</taxon>
        <taxon>Hexapoda</taxon>
        <taxon>Insecta</taxon>
        <taxon>Pterygota</taxon>
        <taxon>Neoptera</taxon>
        <taxon>Endopterygota</taxon>
        <taxon>Hymenoptera</taxon>
        <taxon>Cephoidea</taxon>
        <taxon>Cephidae</taxon>
        <taxon>Cephus</taxon>
    </lineage>
</organism>
<feature type="domain" description="Lipase" evidence="11">
    <location>
        <begin position="65"/>
        <end position="390"/>
    </location>
</feature>
<evidence type="ECO:0000256" key="2">
    <source>
        <dbReference type="ARBA" id="ARBA00004613"/>
    </source>
</evidence>
<dbReference type="Gene3D" id="3.40.50.1820">
    <property type="entry name" value="alpha/beta hydrolase"/>
    <property type="match status" value="1"/>
</dbReference>
<dbReference type="PANTHER" id="PTHR11610">
    <property type="entry name" value="LIPASE"/>
    <property type="match status" value="1"/>
</dbReference>
<feature type="binding site" evidence="8">
    <location>
        <position position="254"/>
    </location>
    <ligand>
        <name>Ca(2+)</name>
        <dbReference type="ChEBI" id="CHEBI:29108"/>
    </ligand>
</feature>
<dbReference type="GO" id="GO:0046872">
    <property type="term" value="F:metal ion binding"/>
    <property type="evidence" value="ECO:0007669"/>
    <property type="project" value="UniProtKB-KW"/>
</dbReference>
<evidence type="ECO:0000256" key="9">
    <source>
        <dbReference type="RuleBase" id="RU004262"/>
    </source>
</evidence>
<dbReference type="InterPro" id="IPR000734">
    <property type="entry name" value="TAG_lipase"/>
</dbReference>
<dbReference type="RefSeq" id="XP_015601251.1">
    <property type="nucleotide sequence ID" value="XM_015745765.2"/>
</dbReference>
<dbReference type="CDD" id="cd00707">
    <property type="entry name" value="Pancreat_lipase_like"/>
    <property type="match status" value="1"/>
</dbReference>
<evidence type="ECO:0000256" key="7">
    <source>
        <dbReference type="PIRSR" id="PIRSR000865-1"/>
    </source>
</evidence>
<accession>A0AAJ7FP29</accession>
<feature type="active site" description="Charge relay system" evidence="7">
    <location>
        <position position="318"/>
    </location>
</feature>
<dbReference type="PIRSF" id="PIRSF000865">
    <property type="entry name" value="Lipoprotein_lipase_LIPH"/>
    <property type="match status" value="1"/>
</dbReference>
<dbReference type="GO" id="GO:0005615">
    <property type="term" value="C:extracellular space"/>
    <property type="evidence" value="ECO:0007669"/>
    <property type="project" value="TreeGrafter"/>
</dbReference>
<dbReference type="GO" id="GO:0016042">
    <property type="term" value="P:lipid catabolic process"/>
    <property type="evidence" value="ECO:0007669"/>
    <property type="project" value="TreeGrafter"/>
</dbReference>
<evidence type="ECO:0000259" key="11">
    <source>
        <dbReference type="Pfam" id="PF00151"/>
    </source>
</evidence>
<dbReference type="AlphaFoldDB" id="A0AAJ7FP29"/>
<reference evidence="13" key="1">
    <citation type="submission" date="2025-08" db="UniProtKB">
        <authorList>
            <consortium name="RefSeq"/>
        </authorList>
    </citation>
    <scope>IDENTIFICATION</scope>
</reference>
<feature type="active site" description="Nucleophile" evidence="7">
    <location>
        <position position="206"/>
    </location>
</feature>
<dbReference type="InterPro" id="IPR016272">
    <property type="entry name" value="Lipase_LIPH"/>
</dbReference>
<comment type="subcellular location">
    <subcellularLocation>
        <location evidence="2">Secreted</location>
    </subcellularLocation>
</comment>
<evidence type="ECO:0000256" key="8">
    <source>
        <dbReference type="PIRSR" id="PIRSR000865-2"/>
    </source>
</evidence>
<keyword evidence="5" id="KW-0964">Secreted</keyword>
<dbReference type="GO" id="GO:0008970">
    <property type="term" value="F:phospholipase A1 activity"/>
    <property type="evidence" value="ECO:0007669"/>
    <property type="project" value="UniProtKB-EC"/>
</dbReference>
<keyword evidence="6" id="KW-0378">Hydrolase</keyword>
<keyword evidence="8" id="KW-0106">Calcium</keyword>
<dbReference type="SUPFAM" id="SSF53474">
    <property type="entry name" value="alpha/beta-Hydrolases"/>
    <property type="match status" value="1"/>
</dbReference>
<keyword evidence="10" id="KW-0732">Signal</keyword>
<dbReference type="InterPro" id="IPR029058">
    <property type="entry name" value="AB_hydrolase_fold"/>
</dbReference>
<gene>
    <name evidence="13" type="primary">LOC107270607</name>
</gene>
<evidence type="ECO:0000256" key="10">
    <source>
        <dbReference type="SAM" id="SignalP"/>
    </source>
</evidence>
<name>A0AAJ7FP29_CEPCN</name>
<dbReference type="Proteomes" id="UP000694920">
    <property type="component" value="Unplaced"/>
</dbReference>
<dbReference type="PRINTS" id="PR00821">
    <property type="entry name" value="TAGLIPASE"/>
</dbReference>
<sequence>MVVLSSAFLFVIYCIGISRASNITNIGNFTFTWSNGTNILLHPNGTSSITEEVDCFGLGTTLARGLEWFFKSKANGSQALDVRFYLSSRKIPQRGEVMLGKQFGLEWVDFKIERRTVLIVHGFLSQSKEPWIKQMEDAFLFWDDVNVIIVDWSAGGNTWNYYKAVVNTRIVGARISRFLSQLVNATINSDNSNDINWGPLYLVGHSLGAHICGFAANQFAKLQTKWIIQRITGLDPAQPCFRSTDSSMHLDKTDAPFVDIIHTNGRLLFHLGLGLPHAIGHVDFYPNGGMKQPGCFTPSSSYFNFLPKSKIEQTICSHGRSYLYLTESLISAVSSNCTFWGHHWDLTYRGALETAAKICNASICPEMGINADKYSHRGSFFVHTASQSPFCVGDIAKEFNLKTHLLDDLATELKD</sequence>
<comment type="similarity">
    <text evidence="3 9">Belongs to the AB hydrolase superfamily. Lipase family.</text>
</comment>
<feature type="active site" description="Charge relay system" evidence="7">
    <location>
        <position position="235"/>
    </location>
</feature>
<evidence type="ECO:0000256" key="5">
    <source>
        <dbReference type="ARBA" id="ARBA00022525"/>
    </source>
</evidence>
<protein>
    <recommendedName>
        <fullName evidence="4">phospholipase A1</fullName>
        <ecNumber evidence="4">3.1.1.32</ecNumber>
    </recommendedName>
</protein>
<dbReference type="EC" id="3.1.1.32" evidence="4"/>
<evidence type="ECO:0000256" key="1">
    <source>
        <dbReference type="ARBA" id="ARBA00000111"/>
    </source>
</evidence>
<feature type="binding site" evidence="8">
    <location>
        <position position="251"/>
    </location>
    <ligand>
        <name>Ca(2+)</name>
        <dbReference type="ChEBI" id="CHEBI:29108"/>
    </ligand>
</feature>
<evidence type="ECO:0000256" key="3">
    <source>
        <dbReference type="ARBA" id="ARBA00010701"/>
    </source>
</evidence>
<proteinExistence type="inferred from homology"/>
<feature type="signal peptide" evidence="10">
    <location>
        <begin position="1"/>
        <end position="20"/>
    </location>
</feature>
<evidence type="ECO:0000256" key="4">
    <source>
        <dbReference type="ARBA" id="ARBA00013179"/>
    </source>
</evidence>
<dbReference type="InterPro" id="IPR033906">
    <property type="entry name" value="Lipase_N"/>
</dbReference>
<keyword evidence="12" id="KW-1185">Reference proteome</keyword>
<keyword evidence="8" id="KW-0479">Metal-binding</keyword>
<dbReference type="PANTHER" id="PTHR11610:SF173">
    <property type="entry name" value="LIPASE DOMAIN-CONTAINING PROTEIN-RELATED"/>
    <property type="match status" value="1"/>
</dbReference>
<dbReference type="KEGG" id="ccin:107270607"/>
<evidence type="ECO:0000313" key="12">
    <source>
        <dbReference type="Proteomes" id="UP000694920"/>
    </source>
</evidence>
<dbReference type="GeneID" id="107270607"/>
<dbReference type="InterPro" id="IPR013818">
    <property type="entry name" value="Lipase"/>
</dbReference>